<evidence type="ECO:0000313" key="2">
    <source>
        <dbReference type="Proteomes" id="UP000008021"/>
    </source>
</evidence>
<keyword evidence="2" id="KW-1185">Reference proteome</keyword>
<dbReference type="AlphaFoldDB" id="A0A0E0DSV1"/>
<protein>
    <submittedName>
        <fullName evidence="1">Uncharacterized protein</fullName>
    </submittedName>
</protein>
<proteinExistence type="predicted"/>
<sequence>MACASTIILRGFSRDSRRFGGRAGTCPRLALGTWQNWQQAGFPGIPNWFANMPSVKAHHHQGGTSIKFMWQHSFFSRFCVYRESFLAASCTKCGVLFDPLIKHLVAVLASESRGKNSERYQRHLRKGEKRQMDSGAGVLNKKGLTEACKSNGT</sequence>
<dbReference type="HOGENOM" id="CLU_1716160_0_0_1"/>
<organism evidence="1">
    <name type="scientific">Oryza meridionalis</name>
    <dbReference type="NCBI Taxonomy" id="40149"/>
    <lineage>
        <taxon>Eukaryota</taxon>
        <taxon>Viridiplantae</taxon>
        <taxon>Streptophyta</taxon>
        <taxon>Embryophyta</taxon>
        <taxon>Tracheophyta</taxon>
        <taxon>Spermatophyta</taxon>
        <taxon>Magnoliopsida</taxon>
        <taxon>Liliopsida</taxon>
        <taxon>Poales</taxon>
        <taxon>Poaceae</taxon>
        <taxon>BOP clade</taxon>
        <taxon>Oryzoideae</taxon>
        <taxon>Oryzeae</taxon>
        <taxon>Oryzinae</taxon>
        <taxon>Oryza</taxon>
    </lineage>
</organism>
<dbReference type="Gramene" id="OMERI05G17570.1">
    <property type="protein sequence ID" value="OMERI05G17570.1"/>
    <property type="gene ID" value="OMERI05G17570"/>
</dbReference>
<accession>A0A0E0DSV1</accession>
<name>A0A0E0DSV1_9ORYZ</name>
<reference evidence="1" key="2">
    <citation type="submission" date="2018-05" db="EMBL/GenBank/DDBJ databases">
        <title>OmerRS3 (Oryza meridionalis Reference Sequence Version 3).</title>
        <authorList>
            <person name="Zhang J."/>
            <person name="Kudrna D."/>
            <person name="Lee S."/>
            <person name="Talag J."/>
            <person name="Welchert J."/>
            <person name="Wing R.A."/>
        </authorList>
    </citation>
    <scope>NUCLEOTIDE SEQUENCE [LARGE SCALE GENOMIC DNA]</scope>
    <source>
        <strain evidence="1">cv. OR44</strain>
    </source>
</reference>
<evidence type="ECO:0000313" key="1">
    <source>
        <dbReference type="EnsemblPlants" id="OMERI05G17570.1"/>
    </source>
</evidence>
<reference evidence="1" key="1">
    <citation type="submission" date="2015-04" db="UniProtKB">
        <authorList>
            <consortium name="EnsemblPlants"/>
        </authorList>
    </citation>
    <scope>IDENTIFICATION</scope>
</reference>
<dbReference type="EnsemblPlants" id="OMERI05G17570.1">
    <property type="protein sequence ID" value="OMERI05G17570.1"/>
    <property type="gene ID" value="OMERI05G17570"/>
</dbReference>
<dbReference type="Proteomes" id="UP000008021">
    <property type="component" value="Chromosome 5"/>
</dbReference>